<gene>
    <name evidence="1" type="ORF">Ciccas_007113</name>
</gene>
<keyword evidence="2" id="KW-1185">Reference proteome</keyword>
<accession>A0ABD2Q4X6</accession>
<protein>
    <submittedName>
        <fullName evidence="1">Uncharacterized protein</fullName>
    </submittedName>
</protein>
<comment type="caution">
    <text evidence="1">The sequence shown here is derived from an EMBL/GenBank/DDBJ whole genome shotgun (WGS) entry which is preliminary data.</text>
</comment>
<evidence type="ECO:0000313" key="1">
    <source>
        <dbReference type="EMBL" id="KAL3314272.1"/>
    </source>
</evidence>
<dbReference type="Proteomes" id="UP001626550">
    <property type="component" value="Unassembled WGS sequence"/>
</dbReference>
<sequence>MGPQCSQFHILMASMKNLYGLIYACLEAQPLNSQCKLNELSSEGLFKNANYSFSQEAWESHALSACEATDSRAKTGSTNPVMELYQTRLIKPDMNLFYSEQEFGWSGIQFICCPRYDEIIQKSIEDPLAKSVKLIQAFDFDAPLITRPLLEINTNALPVVGSFILKCDLFLAYTRPEKHARGPSFGQHWIHLGSKSMKKVVNFCPLKEPIDKSTDLVNTCKSIYHGHEIMQAMLAPTMVDYTDPDTKMTHKLRAVWCLGKTSFTMVLPSLPECDKVSELNSQQGADTTCASQFELERKAKSICQLDTKKKLYSAYPRIPCNEDGNTFESLHFVCCPFESAEELEDQTNNEVMVEELKKAFEGIKQGDDREAREDYMKLDQKLVLQAAELETIARSDKEVNALDSLMDTWLDHESLWSSLEAEEHAEIESRLQDVEKIRENQLTKLLVEAKPSVSTEI</sequence>
<evidence type="ECO:0000313" key="2">
    <source>
        <dbReference type="Proteomes" id="UP001626550"/>
    </source>
</evidence>
<dbReference type="AlphaFoldDB" id="A0ABD2Q4X6"/>
<dbReference type="EMBL" id="JBJKFK010001048">
    <property type="protein sequence ID" value="KAL3314272.1"/>
    <property type="molecule type" value="Genomic_DNA"/>
</dbReference>
<organism evidence="1 2">
    <name type="scientific">Cichlidogyrus casuarinus</name>
    <dbReference type="NCBI Taxonomy" id="1844966"/>
    <lineage>
        <taxon>Eukaryota</taxon>
        <taxon>Metazoa</taxon>
        <taxon>Spiralia</taxon>
        <taxon>Lophotrochozoa</taxon>
        <taxon>Platyhelminthes</taxon>
        <taxon>Monogenea</taxon>
        <taxon>Monopisthocotylea</taxon>
        <taxon>Dactylogyridea</taxon>
        <taxon>Ancyrocephalidae</taxon>
        <taxon>Cichlidogyrus</taxon>
    </lineage>
</organism>
<name>A0ABD2Q4X6_9PLAT</name>
<reference evidence="1 2" key="1">
    <citation type="submission" date="2024-11" db="EMBL/GenBank/DDBJ databases">
        <title>Adaptive evolution of stress response genes in parasites aligns with host niche diversity.</title>
        <authorList>
            <person name="Hahn C."/>
            <person name="Resl P."/>
        </authorList>
    </citation>
    <scope>NUCLEOTIDE SEQUENCE [LARGE SCALE GENOMIC DNA]</scope>
    <source>
        <strain evidence="1">EGGRZ-B1_66</strain>
        <tissue evidence="1">Body</tissue>
    </source>
</reference>
<proteinExistence type="predicted"/>